<evidence type="ECO:0000256" key="14">
    <source>
        <dbReference type="ARBA" id="ARBA00023157"/>
    </source>
</evidence>
<organism evidence="18 19">
    <name type="scientific">Periophthalmus magnuspinnatus</name>
    <dbReference type="NCBI Taxonomy" id="409849"/>
    <lineage>
        <taxon>Eukaryota</taxon>
        <taxon>Metazoa</taxon>
        <taxon>Chordata</taxon>
        <taxon>Craniata</taxon>
        <taxon>Vertebrata</taxon>
        <taxon>Euteleostomi</taxon>
        <taxon>Actinopterygii</taxon>
        <taxon>Neopterygii</taxon>
        <taxon>Teleostei</taxon>
        <taxon>Neoteleostei</taxon>
        <taxon>Acanthomorphata</taxon>
        <taxon>Gobiaria</taxon>
        <taxon>Gobiiformes</taxon>
        <taxon>Gobioidei</taxon>
        <taxon>Gobiidae</taxon>
        <taxon>Oxudercinae</taxon>
        <taxon>Periophthalmus</taxon>
    </lineage>
</organism>
<evidence type="ECO:0000256" key="9">
    <source>
        <dbReference type="ARBA" id="ARBA00022968"/>
    </source>
</evidence>
<comment type="function">
    <text evidence="17">This is the non-catalytic component of the active enzyme, which catalyzes the hydrolysis of ATP coupled with the exchange of Na(+) and K(+) ions across the plasma membrane.</text>
</comment>
<evidence type="ECO:0000256" key="8">
    <source>
        <dbReference type="ARBA" id="ARBA00022958"/>
    </source>
</evidence>
<evidence type="ECO:0000256" key="12">
    <source>
        <dbReference type="ARBA" id="ARBA00023065"/>
    </source>
</evidence>
<dbReference type="InterPro" id="IPR038702">
    <property type="entry name" value="Na/K_ATPase_sub_beta_sf"/>
</dbReference>
<keyword evidence="13" id="KW-0472">Membrane</keyword>
<evidence type="ECO:0000256" key="1">
    <source>
        <dbReference type="ARBA" id="ARBA00004401"/>
    </source>
</evidence>
<keyword evidence="10" id="KW-1133">Transmembrane helix</keyword>
<keyword evidence="3 17" id="KW-0813">Transport</keyword>
<dbReference type="PANTHER" id="PTHR11523:SF47">
    <property type="entry name" value="SODIUM_POTASSIUM-TRANSPORTING ATPASE SUBUNIT BETA-3"/>
    <property type="match status" value="1"/>
</dbReference>
<evidence type="ECO:0000256" key="17">
    <source>
        <dbReference type="RuleBase" id="RU362099"/>
    </source>
</evidence>
<sequence length="271" mass="31087">DLDWTRTGPGAETFCSFIYNPRTGAVLGRTRSSWGRILLFYLVFYSLLSAMFCFTLWMVLLTLDPDSPKYSDLLQNPGLVVRPQVLEISFNRSEPSQYSAYVEQLHRLLHSEYGRNQNQNQNQDQDQDPCAVQRKVCQFRRSSLRSCSGLTDPHFGFKDGRPCVIISMNRVVGLKPSGDPFINCTSKVPTPLKMQYFPPDARLDRMFFPYYGKRIHSQYVQPLVAVKLLPSRRDVGVSHSITCRVEGSGIKNQNFRDRNQGRVSFKVQITQ</sequence>
<dbReference type="GO" id="GO:0036376">
    <property type="term" value="P:sodium ion export across plasma membrane"/>
    <property type="evidence" value="ECO:0007669"/>
    <property type="project" value="TreeGrafter"/>
</dbReference>
<evidence type="ECO:0000313" key="19">
    <source>
        <dbReference type="Proteomes" id="UP000261520"/>
    </source>
</evidence>
<dbReference type="NCBIfam" id="TIGR01107">
    <property type="entry name" value="Na_K_ATPase_bet"/>
    <property type="match status" value="1"/>
</dbReference>
<dbReference type="GO" id="GO:0030007">
    <property type="term" value="P:intracellular potassium ion homeostasis"/>
    <property type="evidence" value="ECO:0007669"/>
    <property type="project" value="TreeGrafter"/>
</dbReference>
<dbReference type="PROSITE" id="PS00391">
    <property type="entry name" value="ATPASE_NA_K_BETA_2"/>
    <property type="match status" value="1"/>
</dbReference>
<dbReference type="Ensembl" id="ENSPMGT00000001285.1">
    <property type="protein sequence ID" value="ENSPMGP00000001212.1"/>
    <property type="gene ID" value="ENSPMGG00000000480.1"/>
</dbReference>
<dbReference type="GO" id="GO:0006883">
    <property type="term" value="P:intracellular sodium ion homeostasis"/>
    <property type="evidence" value="ECO:0007669"/>
    <property type="project" value="TreeGrafter"/>
</dbReference>
<keyword evidence="19" id="KW-1185">Reference proteome</keyword>
<dbReference type="Pfam" id="PF00287">
    <property type="entry name" value="Na_K-ATPase"/>
    <property type="match status" value="1"/>
</dbReference>
<evidence type="ECO:0000256" key="7">
    <source>
        <dbReference type="ARBA" id="ARBA00022692"/>
    </source>
</evidence>
<evidence type="ECO:0000313" key="18">
    <source>
        <dbReference type="Ensembl" id="ENSPMGP00000001212.1"/>
    </source>
</evidence>
<evidence type="ECO:0000256" key="2">
    <source>
        <dbReference type="ARBA" id="ARBA00005876"/>
    </source>
</evidence>
<dbReference type="PANTHER" id="PTHR11523">
    <property type="entry name" value="SODIUM/POTASSIUM-DEPENDENT ATPASE BETA SUBUNIT"/>
    <property type="match status" value="1"/>
</dbReference>
<evidence type="ECO:0000256" key="4">
    <source>
        <dbReference type="ARBA" id="ARBA00022475"/>
    </source>
</evidence>
<keyword evidence="16" id="KW-0739">Sodium transport</keyword>
<keyword evidence="7" id="KW-0812">Transmembrane</keyword>
<comment type="similarity">
    <text evidence="2 17">Belongs to the X(+)/potassium ATPases subunit beta family.</text>
</comment>
<dbReference type="GO" id="GO:1990573">
    <property type="term" value="P:potassium ion import across plasma membrane"/>
    <property type="evidence" value="ECO:0007669"/>
    <property type="project" value="TreeGrafter"/>
</dbReference>
<evidence type="ECO:0000256" key="15">
    <source>
        <dbReference type="ARBA" id="ARBA00023180"/>
    </source>
</evidence>
<evidence type="ECO:0000256" key="5">
    <source>
        <dbReference type="ARBA" id="ARBA00022538"/>
    </source>
</evidence>
<evidence type="ECO:0000256" key="11">
    <source>
        <dbReference type="ARBA" id="ARBA00023053"/>
    </source>
</evidence>
<comment type="subcellular location">
    <subcellularLocation>
        <location evidence="1">Cell membrane</location>
        <topology evidence="1">Single-pass type II membrane protein</topology>
    </subcellularLocation>
    <subcellularLocation>
        <location evidence="17">Membrane</location>
    </subcellularLocation>
</comment>
<keyword evidence="15" id="KW-0325">Glycoprotein</keyword>
<dbReference type="Proteomes" id="UP000261520">
    <property type="component" value="Unplaced"/>
</dbReference>
<dbReference type="Gene3D" id="2.60.40.1660">
    <property type="entry name" value="Na, k-atpase alpha subunit"/>
    <property type="match status" value="1"/>
</dbReference>
<dbReference type="GO" id="GO:0001671">
    <property type="term" value="F:ATPase activator activity"/>
    <property type="evidence" value="ECO:0007669"/>
    <property type="project" value="TreeGrafter"/>
</dbReference>
<keyword evidence="8" id="KW-0630">Potassium</keyword>
<reference evidence="18" key="1">
    <citation type="submission" date="2025-08" db="UniProtKB">
        <authorList>
            <consortium name="Ensembl"/>
        </authorList>
    </citation>
    <scope>IDENTIFICATION</scope>
</reference>
<dbReference type="AlphaFoldDB" id="A0A3B3Z9D5"/>
<evidence type="ECO:0000256" key="10">
    <source>
        <dbReference type="ARBA" id="ARBA00022989"/>
    </source>
</evidence>
<dbReference type="GO" id="GO:0005890">
    <property type="term" value="C:sodium:potassium-exchanging ATPase complex"/>
    <property type="evidence" value="ECO:0007669"/>
    <property type="project" value="InterPro"/>
</dbReference>
<accession>A0A3B3Z9D5</accession>
<keyword evidence="12 17" id="KW-0406">Ion transport</keyword>
<protein>
    <recommendedName>
        <fullName evidence="17">Sodium/potassium-transporting ATPase subunit beta</fullName>
    </recommendedName>
</protein>
<keyword evidence="4" id="KW-1003">Cell membrane</keyword>
<keyword evidence="9" id="KW-0735">Signal-anchor</keyword>
<evidence type="ECO:0000256" key="6">
    <source>
        <dbReference type="ARBA" id="ARBA00022607"/>
    </source>
</evidence>
<reference evidence="18" key="2">
    <citation type="submission" date="2025-09" db="UniProtKB">
        <authorList>
            <consortium name="Ensembl"/>
        </authorList>
    </citation>
    <scope>IDENTIFICATION</scope>
</reference>
<dbReference type="PROSITE" id="PS00390">
    <property type="entry name" value="ATPASE_NA_K_BETA_1"/>
    <property type="match status" value="1"/>
</dbReference>
<keyword evidence="14" id="KW-1015">Disulfide bond</keyword>
<proteinExistence type="inferred from homology"/>
<evidence type="ECO:0000256" key="16">
    <source>
        <dbReference type="ARBA" id="ARBA00023201"/>
    </source>
</evidence>
<keyword evidence="11" id="KW-0915">Sodium</keyword>
<evidence type="ECO:0000256" key="13">
    <source>
        <dbReference type="ARBA" id="ARBA00023136"/>
    </source>
</evidence>
<keyword evidence="5" id="KW-0633">Potassium transport</keyword>
<dbReference type="InterPro" id="IPR000402">
    <property type="entry name" value="Na/K_ATPase_sub_beta"/>
</dbReference>
<keyword evidence="6" id="KW-0740">Sodium/potassium transport</keyword>
<name>A0A3B3Z9D5_9GOBI</name>
<evidence type="ECO:0000256" key="3">
    <source>
        <dbReference type="ARBA" id="ARBA00022448"/>
    </source>
</evidence>